<gene>
    <name evidence="2" type="ORF">GPZ80_00815</name>
</gene>
<dbReference type="RefSeq" id="WP_187217783.1">
    <property type="nucleotide sequence ID" value="NZ_JABVED010000001.1"/>
</dbReference>
<organism evidence="2 3">
    <name type="scientific">Actinokineospora xionganensis</name>
    <dbReference type="NCBI Taxonomy" id="2684470"/>
    <lineage>
        <taxon>Bacteria</taxon>
        <taxon>Bacillati</taxon>
        <taxon>Actinomycetota</taxon>
        <taxon>Actinomycetes</taxon>
        <taxon>Pseudonocardiales</taxon>
        <taxon>Pseudonocardiaceae</taxon>
        <taxon>Actinokineospora</taxon>
    </lineage>
</organism>
<proteinExistence type="predicted"/>
<evidence type="ECO:0000256" key="1">
    <source>
        <dbReference type="SAM" id="MobiDB-lite"/>
    </source>
</evidence>
<accession>A0ABR7L058</accession>
<dbReference type="EMBL" id="JABVED010000001">
    <property type="protein sequence ID" value="MBC6445717.1"/>
    <property type="molecule type" value="Genomic_DNA"/>
</dbReference>
<keyword evidence="3" id="KW-1185">Reference proteome</keyword>
<reference evidence="2 3" key="1">
    <citation type="submission" date="2020-06" db="EMBL/GenBank/DDBJ databases">
        <title>Actinokineospora xiongansis sp. nov., isolated from soil of Baiyangdian.</title>
        <authorList>
            <person name="Zhang X."/>
        </authorList>
    </citation>
    <scope>NUCLEOTIDE SEQUENCE [LARGE SCALE GENOMIC DNA]</scope>
    <source>
        <strain evidence="2 3">HBU206404</strain>
    </source>
</reference>
<evidence type="ECO:0000313" key="3">
    <source>
        <dbReference type="Proteomes" id="UP000734823"/>
    </source>
</evidence>
<sequence length="54" mass="5592">MSDNNGHIIILGDGQGGGFPNITTDDGGHTETGPDGEEVTILDSRRATVDPQRG</sequence>
<feature type="region of interest" description="Disordered" evidence="1">
    <location>
        <begin position="11"/>
        <end position="54"/>
    </location>
</feature>
<comment type="caution">
    <text evidence="2">The sequence shown here is derived from an EMBL/GenBank/DDBJ whole genome shotgun (WGS) entry which is preliminary data.</text>
</comment>
<feature type="compositionally biased region" description="Basic and acidic residues" evidence="1">
    <location>
        <begin position="43"/>
        <end position="54"/>
    </location>
</feature>
<protein>
    <submittedName>
        <fullName evidence="2">Uncharacterized protein</fullName>
    </submittedName>
</protein>
<dbReference type="Proteomes" id="UP000734823">
    <property type="component" value="Unassembled WGS sequence"/>
</dbReference>
<evidence type="ECO:0000313" key="2">
    <source>
        <dbReference type="EMBL" id="MBC6445717.1"/>
    </source>
</evidence>
<name>A0ABR7L058_9PSEU</name>